<accession>A0A1Z4EE91</accession>
<dbReference type="InterPro" id="IPR038332">
    <property type="entry name" value="PPE_sf"/>
</dbReference>
<dbReference type="RefSeq" id="WP_096437704.1">
    <property type="nucleotide sequence ID" value="NZ_AP018164.1"/>
</dbReference>
<sequence length="457" mass="46017">MDFAIFPPEINSGRMYAGPGSGPMLAAAQAWDGLADELYAAAGAYQLAISDLIDSWSGPSSAAMTAAAATYGAWLSSTAEQAAQTAAQANAAAAAYEAAFIATVPPPEIAANRSLLMTLVATNFFGQNTPAIAAAEADYARMWAQDAAAMYGYAASSAAATTLTPFTSPQQNTHPGGTASQAAAVSQALSGAPGNVQSTVSTVSQTFSAVPDTLQNLAAVPVFGPPSDPLNVLSEVITILFGTPAALAGLGTSLPLAIMAGGVDLPFAIGGYLNGVHTDEIVAGWAGQQPWPGNGAAPVTELPATLTNRPPGTLSAGLGGTNTVGTLSVPPSWTAEAPQPRPAALALRALTTAQPCEAGPASTANDMGLSGMAGQAMAGTPQTGSEADIGKAAMARQGVTARAESAAGQGADTASQHNPRVVVTGIAAALRDIVRLRDQGWLTHEEFLEHRRRLLGR</sequence>
<feature type="domain" description="PPE family C-terminal" evidence="3">
    <location>
        <begin position="315"/>
        <end position="390"/>
    </location>
</feature>
<dbReference type="SUPFAM" id="SSF140459">
    <property type="entry name" value="PE/PPE dimer-like"/>
    <property type="match status" value="1"/>
</dbReference>
<name>A0A1Z4EE91_9MYCO</name>
<dbReference type="KEGG" id="mshg:MSG_01081"/>
<feature type="domain" description="PPE" evidence="2">
    <location>
        <begin position="2"/>
        <end position="164"/>
    </location>
</feature>
<dbReference type="OrthoDB" id="4760887at2"/>
<dbReference type="InterPro" id="IPR022171">
    <property type="entry name" value="PPE_C"/>
</dbReference>
<reference evidence="5" key="1">
    <citation type="submission" date="2017-06" db="EMBL/GenBank/DDBJ databases">
        <title>Complete Genome Sequence of Mycobacterium shigaense.</title>
        <authorList>
            <person name="Fukano H."/>
            <person name="Yoshida M."/>
            <person name="Kazumi Y."/>
            <person name="Ogura Y."/>
            <person name="Mitarai S."/>
            <person name="Hayashi T."/>
            <person name="Hoshino Y."/>
        </authorList>
    </citation>
    <scope>NUCLEOTIDE SEQUENCE [LARGE SCALE GENOMIC DNA]</scope>
    <source>
        <strain evidence="5">UN-152</strain>
    </source>
</reference>
<evidence type="ECO:0000313" key="4">
    <source>
        <dbReference type="EMBL" id="BAX91240.1"/>
    </source>
</evidence>
<gene>
    <name evidence="4" type="primary">PPE29_2</name>
    <name evidence="4" type="ORF">MSG_01081</name>
</gene>
<dbReference type="PANTHER" id="PTHR46766:SF1">
    <property type="entry name" value="GLUTAMINE-RICH PROTEIN 2"/>
    <property type="match status" value="1"/>
</dbReference>
<keyword evidence="5" id="KW-1185">Reference proteome</keyword>
<dbReference type="PANTHER" id="PTHR46766">
    <property type="entry name" value="GLUTAMINE-RICH PROTEIN 2"/>
    <property type="match status" value="1"/>
</dbReference>
<dbReference type="EMBL" id="AP018164">
    <property type="protein sequence ID" value="BAX91240.1"/>
    <property type="molecule type" value="Genomic_DNA"/>
</dbReference>
<comment type="similarity">
    <text evidence="1">Belongs to the mycobacterial PPE family.</text>
</comment>
<evidence type="ECO:0000259" key="2">
    <source>
        <dbReference type="Pfam" id="PF00823"/>
    </source>
</evidence>
<dbReference type="InterPro" id="IPR000030">
    <property type="entry name" value="PPE_dom"/>
</dbReference>
<dbReference type="Pfam" id="PF00823">
    <property type="entry name" value="PPE"/>
    <property type="match status" value="1"/>
</dbReference>
<dbReference type="GO" id="GO:0052572">
    <property type="term" value="P:response to host immune response"/>
    <property type="evidence" value="ECO:0007669"/>
    <property type="project" value="TreeGrafter"/>
</dbReference>
<protein>
    <submittedName>
        <fullName evidence="4">Putative PPE family protein PPE29</fullName>
    </submittedName>
</protein>
<organism evidence="4 5">
    <name type="scientific">Mycobacterium shigaense</name>
    <dbReference type="NCBI Taxonomy" id="722731"/>
    <lineage>
        <taxon>Bacteria</taxon>
        <taxon>Bacillati</taxon>
        <taxon>Actinomycetota</taxon>
        <taxon>Actinomycetes</taxon>
        <taxon>Mycobacteriales</taxon>
        <taxon>Mycobacteriaceae</taxon>
        <taxon>Mycobacterium</taxon>
        <taxon>Mycobacterium simiae complex</taxon>
    </lineage>
</organism>
<dbReference type="Pfam" id="PF12484">
    <property type="entry name" value="PPE-SVP"/>
    <property type="match status" value="1"/>
</dbReference>
<evidence type="ECO:0000256" key="1">
    <source>
        <dbReference type="ARBA" id="ARBA00010652"/>
    </source>
</evidence>
<dbReference type="FunFam" id="1.20.1260.20:FF:000001">
    <property type="entry name" value="PPE family protein PPE41"/>
    <property type="match status" value="1"/>
</dbReference>
<dbReference type="AlphaFoldDB" id="A0A1Z4EE91"/>
<proteinExistence type="inferred from homology"/>
<evidence type="ECO:0000313" key="5">
    <source>
        <dbReference type="Proteomes" id="UP000217736"/>
    </source>
</evidence>
<dbReference type="Gene3D" id="1.20.1260.20">
    <property type="entry name" value="PPE superfamily"/>
    <property type="match status" value="1"/>
</dbReference>
<evidence type="ECO:0000259" key="3">
    <source>
        <dbReference type="Pfam" id="PF12484"/>
    </source>
</evidence>
<dbReference type="Proteomes" id="UP000217736">
    <property type="component" value="Chromosome"/>
</dbReference>